<feature type="signal peptide" evidence="1">
    <location>
        <begin position="1"/>
        <end position="22"/>
    </location>
</feature>
<dbReference type="Pfam" id="PF00144">
    <property type="entry name" value="Beta-lactamase"/>
    <property type="match status" value="1"/>
</dbReference>
<dbReference type="EMBL" id="JAGKQQ010000001">
    <property type="protein sequence ID" value="MBP3960008.1"/>
    <property type="molecule type" value="Genomic_DNA"/>
</dbReference>
<protein>
    <submittedName>
        <fullName evidence="3">Beta-lactamase family protein</fullName>
    </submittedName>
</protein>
<dbReference type="PANTHER" id="PTHR43283">
    <property type="entry name" value="BETA-LACTAMASE-RELATED"/>
    <property type="match status" value="1"/>
</dbReference>
<evidence type="ECO:0000313" key="4">
    <source>
        <dbReference type="Proteomes" id="UP000676565"/>
    </source>
</evidence>
<dbReference type="InterPro" id="IPR001466">
    <property type="entry name" value="Beta-lactam-related"/>
</dbReference>
<comment type="caution">
    <text evidence="3">The sequence shown here is derived from an EMBL/GenBank/DDBJ whole genome shotgun (WGS) entry which is preliminary data.</text>
</comment>
<evidence type="ECO:0000313" key="3">
    <source>
        <dbReference type="EMBL" id="MBP3960008.1"/>
    </source>
</evidence>
<evidence type="ECO:0000259" key="2">
    <source>
        <dbReference type="Pfam" id="PF00144"/>
    </source>
</evidence>
<accession>A0ABS5C203</accession>
<proteinExistence type="predicted"/>
<keyword evidence="4" id="KW-1185">Reference proteome</keyword>
<evidence type="ECO:0000256" key="1">
    <source>
        <dbReference type="SAM" id="SignalP"/>
    </source>
</evidence>
<gene>
    <name evidence="3" type="ORF">J8F10_32670</name>
</gene>
<name>A0ABS5C203_9BACT</name>
<feature type="chain" id="PRO_5045284895" evidence="1">
    <location>
        <begin position="23"/>
        <end position="409"/>
    </location>
</feature>
<dbReference type="InterPro" id="IPR012338">
    <property type="entry name" value="Beta-lactam/transpept-like"/>
</dbReference>
<feature type="domain" description="Beta-lactamase-related" evidence="2">
    <location>
        <begin position="37"/>
        <end position="387"/>
    </location>
</feature>
<sequence>MRSPRALLLFAALALLPTFAHAQPAAPDAEKLKAIPAAMQKFVDDGDLSGAVTVVGRKDGVVAFDAVGQRDVAAKAPMTKDTLFRIASMTKPITAIGIMILADEGKLSPDDDVAKYLPEFTGQLLYAPRLKDAPGDAAVVLKKPKRAVKLRDLLTHTSGAASYPKGVDDVYSKRNRTLAETTLATALQPLTFEPGTQWSYSNSGIDVLGRVIEVVSGESYETFLQKRVFDPLGMKDTAFYPTKEQGARLALIYFKDKDNKLAPSGNALIGLPANPKHPIPAGGLVSSGADLANLYRMMLNKGELNGKRVLSEKAVAEMTKVQTGEIKTGFVEGMGFGYGWAVVREPKGVTAMLSAGTYGHGGAFGTQGWIDPTQDVFAVLLIQRIGLPNADASPMREKLQEIAVSALKK</sequence>
<dbReference type="Proteomes" id="UP000676565">
    <property type="component" value="Unassembled WGS sequence"/>
</dbReference>
<keyword evidence="1" id="KW-0732">Signal</keyword>
<dbReference type="PANTHER" id="PTHR43283:SF3">
    <property type="entry name" value="BETA-LACTAMASE FAMILY PROTEIN (AFU_ORTHOLOGUE AFUA_5G07500)"/>
    <property type="match status" value="1"/>
</dbReference>
<dbReference type="InterPro" id="IPR050789">
    <property type="entry name" value="Diverse_Enzym_Activities"/>
</dbReference>
<dbReference type="Gene3D" id="3.40.710.10">
    <property type="entry name" value="DD-peptidase/beta-lactamase superfamily"/>
    <property type="match status" value="1"/>
</dbReference>
<reference evidence="3 4" key="1">
    <citation type="submission" date="2021-04" db="EMBL/GenBank/DDBJ databases">
        <authorList>
            <person name="Ivanova A."/>
        </authorList>
    </citation>
    <scope>NUCLEOTIDE SEQUENCE [LARGE SCALE GENOMIC DNA]</scope>
    <source>
        <strain evidence="3 4">G18</strain>
    </source>
</reference>
<dbReference type="RefSeq" id="WP_210660975.1">
    <property type="nucleotide sequence ID" value="NZ_JAGKQQ010000001.1"/>
</dbReference>
<dbReference type="SUPFAM" id="SSF56601">
    <property type="entry name" value="beta-lactamase/transpeptidase-like"/>
    <property type="match status" value="1"/>
</dbReference>
<organism evidence="3 4">
    <name type="scientific">Gemmata palustris</name>
    <dbReference type="NCBI Taxonomy" id="2822762"/>
    <lineage>
        <taxon>Bacteria</taxon>
        <taxon>Pseudomonadati</taxon>
        <taxon>Planctomycetota</taxon>
        <taxon>Planctomycetia</taxon>
        <taxon>Gemmatales</taxon>
        <taxon>Gemmataceae</taxon>
        <taxon>Gemmata</taxon>
    </lineage>
</organism>